<evidence type="ECO:0000256" key="1">
    <source>
        <dbReference type="SAM" id="SignalP"/>
    </source>
</evidence>
<feature type="signal peptide" evidence="1">
    <location>
        <begin position="1"/>
        <end position="18"/>
    </location>
</feature>
<evidence type="ECO:0000313" key="2">
    <source>
        <dbReference type="EMBL" id="CAB3806992.1"/>
    </source>
</evidence>
<dbReference type="Proteomes" id="UP000494252">
    <property type="component" value="Unassembled WGS sequence"/>
</dbReference>
<reference evidence="2 3" key="1">
    <citation type="submission" date="2020-04" db="EMBL/GenBank/DDBJ databases">
        <authorList>
            <person name="De Canck E."/>
        </authorList>
    </citation>
    <scope>NUCLEOTIDE SEQUENCE [LARGE SCALE GENOMIC DNA]</scope>
    <source>
        <strain evidence="2 3">LMG 27177</strain>
    </source>
</reference>
<sequence>MRRLAFFLALLITAPAFADSVDSIDDQTVLKAFTEPAAIAGGPLWVTVLSNRTIEALWRDDPARTTLQIEAANAGSSFYVMGLATKTLNFKPEVKLIQNGQTLDGTVVNVAHLNGNAIPEGSVALGLLEFKEKVDLGSAFTLNLGGTQVNFAIDPRLAQRWGAITTPSGKGF</sequence>
<keyword evidence="1" id="KW-0732">Signal</keyword>
<protein>
    <submittedName>
        <fullName evidence="2">Uncharacterized protein</fullName>
    </submittedName>
</protein>
<keyword evidence="3" id="KW-1185">Reference proteome</keyword>
<evidence type="ECO:0000313" key="3">
    <source>
        <dbReference type="Proteomes" id="UP000494252"/>
    </source>
</evidence>
<gene>
    <name evidence="2" type="ORF">LMG27177_06209</name>
</gene>
<dbReference type="RefSeq" id="WP_175165323.1">
    <property type="nucleotide sequence ID" value="NZ_CADIKI010000024.1"/>
</dbReference>
<feature type="chain" id="PRO_5027095812" evidence="1">
    <location>
        <begin position="19"/>
        <end position="172"/>
    </location>
</feature>
<dbReference type="AlphaFoldDB" id="A0A6J5H0S5"/>
<accession>A0A6J5H0S5</accession>
<organism evidence="2 3">
    <name type="scientific">Paraburkholderia fynbosensis</name>
    <dbReference type="NCBI Taxonomy" id="1200993"/>
    <lineage>
        <taxon>Bacteria</taxon>
        <taxon>Pseudomonadati</taxon>
        <taxon>Pseudomonadota</taxon>
        <taxon>Betaproteobacteria</taxon>
        <taxon>Burkholderiales</taxon>
        <taxon>Burkholderiaceae</taxon>
        <taxon>Paraburkholderia</taxon>
    </lineage>
</organism>
<proteinExistence type="predicted"/>
<dbReference type="EMBL" id="CADIKI010000024">
    <property type="protein sequence ID" value="CAB3806992.1"/>
    <property type="molecule type" value="Genomic_DNA"/>
</dbReference>
<name>A0A6J5H0S5_9BURK</name>